<proteinExistence type="predicted"/>
<dbReference type="SUPFAM" id="SSF56219">
    <property type="entry name" value="DNase I-like"/>
    <property type="match status" value="1"/>
</dbReference>
<feature type="region of interest" description="Disordered" evidence="9">
    <location>
        <begin position="415"/>
        <end position="438"/>
    </location>
</feature>
<evidence type="ECO:0000256" key="5">
    <source>
        <dbReference type="ARBA" id="ARBA00022763"/>
    </source>
</evidence>
<evidence type="ECO:0000256" key="9">
    <source>
        <dbReference type="SAM" id="MobiDB-lite"/>
    </source>
</evidence>
<dbReference type="Pfam" id="PF04928">
    <property type="entry name" value="PAP_central"/>
    <property type="match status" value="1"/>
</dbReference>
<evidence type="ECO:0000256" key="7">
    <source>
        <dbReference type="ARBA" id="ARBA00022842"/>
    </source>
</evidence>
<dbReference type="Pfam" id="PF04457">
    <property type="entry name" value="MJ1316"/>
    <property type="match status" value="1"/>
</dbReference>
<feature type="region of interest" description="Disordered" evidence="9">
    <location>
        <begin position="1077"/>
        <end position="1107"/>
    </location>
</feature>
<dbReference type="Gene3D" id="1.10.1410.10">
    <property type="match status" value="1"/>
</dbReference>
<dbReference type="InterPro" id="IPR043519">
    <property type="entry name" value="NT_sf"/>
</dbReference>
<reference evidence="13 14" key="1">
    <citation type="submission" date="2016-10" db="EMBL/GenBank/DDBJ databases">
        <authorList>
            <person name="de Groot N.N."/>
        </authorList>
    </citation>
    <scope>NUCLEOTIDE SEQUENCE [LARGE SCALE GENOMIC DNA]</scope>
    <source>
        <strain evidence="13 14">DSM 43357</strain>
    </source>
</reference>
<dbReference type="InterPro" id="IPR051547">
    <property type="entry name" value="TDP2-like"/>
</dbReference>
<dbReference type="GO" id="GO:0046872">
    <property type="term" value="F:metal ion binding"/>
    <property type="evidence" value="ECO:0007669"/>
    <property type="project" value="UniProtKB-KW"/>
</dbReference>
<keyword evidence="14" id="KW-1185">Reference proteome</keyword>
<keyword evidence="5" id="KW-0227">DNA damage</keyword>
<dbReference type="SUPFAM" id="SSF81301">
    <property type="entry name" value="Nucleotidyltransferase"/>
    <property type="match status" value="1"/>
</dbReference>
<dbReference type="InterPro" id="IPR005135">
    <property type="entry name" value="Endo/exonuclease/phosphatase"/>
</dbReference>
<keyword evidence="13" id="KW-0269">Exonuclease</keyword>
<comment type="cofactor">
    <cofactor evidence="2">
        <name>Mg(2+)</name>
        <dbReference type="ChEBI" id="CHEBI:18420"/>
    </cofactor>
</comment>
<gene>
    <name evidence="13" type="ORF">SAMN05660976_07379</name>
</gene>
<accession>A0A1H8FWP2</accession>
<dbReference type="PANTHER" id="PTHR15822">
    <property type="entry name" value="TRAF AND TNF RECEPTOR-ASSOCIATED PROTEIN"/>
    <property type="match status" value="1"/>
</dbReference>
<evidence type="ECO:0000256" key="3">
    <source>
        <dbReference type="ARBA" id="ARBA00022722"/>
    </source>
</evidence>
<feature type="region of interest" description="Disordered" evidence="9">
    <location>
        <begin position="912"/>
        <end position="962"/>
    </location>
</feature>
<dbReference type="EMBL" id="FOBF01000025">
    <property type="protein sequence ID" value="SEN35954.1"/>
    <property type="molecule type" value="Genomic_DNA"/>
</dbReference>
<dbReference type="Gene3D" id="3.90.1140.10">
    <property type="entry name" value="Cyclic phosphodiesterase"/>
    <property type="match status" value="1"/>
</dbReference>
<evidence type="ECO:0000256" key="2">
    <source>
        <dbReference type="ARBA" id="ARBA00001946"/>
    </source>
</evidence>
<dbReference type="GO" id="GO:0004519">
    <property type="term" value="F:endonuclease activity"/>
    <property type="evidence" value="ECO:0007669"/>
    <property type="project" value="UniProtKB-KW"/>
</dbReference>
<evidence type="ECO:0000256" key="1">
    <source>
        <dbReference type="ARBA" id="ARBA00001936"/>
    </source>
</evidence>
<dbReference type="GO" id="GO:0006302">
    <property type="term" value="P:double-strand break repair"/>
    <property type="evidence" value="ECO:0007669"/>
    <property type="project" value="TreeGrafter"/>
</dbReference>
<dbReference type="STRING" id="46177.SAMN05660976_07379"/>
<dbReference type="SUPFAM" id="SSF81631">
    <property type="entry name" value="PAP/OAS1 substrate-binding domain"/>
    <property type="match status" value="1"/>
</dbReference>
<dbReference type="Proteomes" id="UP000198953">
    <property type="component" value="Unassembled WGS sequence"/>
</dbReference>
<dbReference type="RefSeq" id="WP_218154165.1">
    <property type="nucleotide sequence ID" value="NZ_FOBF01000025.1"/>
</dbReference>
<keyword evidence="4" id="KW-0479">Metal-binding</keyword>
<evidence type="ECO:0000259" key="11">
    <source>
        <dbReference type="Pfam" id="PF04457"/>
    </source>
</evidence>
<dbReference type="Gene3D" id="3.60.10.10">
    <property type="entry name" value="Endonuclease/exonuclease/phosphatase"/>
    <property type="match status" value="1"/>
</dbReference>
<keyword evidence="8" id="KW-0234">DNA repair</keyword>
<keyword evidence="3" id="KW-0540">Nuclease</keyword>
<dbReference type="GO" id="GO:0070260">
    <property type="term" value="F:5'-tyrosyl-DNA phosphodiesterase activity"/>
    <property type="evidence" value="ECO:0007669"/>
    <property type="project" value="TreeGrafter"/>
</dbReference>
<dbReference type="InterPro" id="IPR040459">
    <property type="entry name" value="MJ1316"/>
</dbReference>
<dbReference type="GO" id="GO:0004527">
    <property type="term" value="F:exonuclease activity"/>
    <property type="evidence" value="ECO:0007669"/>
    <property type="project" value="UniProtKB-KW"/>
</dbReference>
<dbReference type="Pfam" id="PF03372">
    <property type="entry name" value="Exo_endo_phos"/>
    <property type="match status" value="1"/>
</dbReference>
<evidence type="ECO:0000256" key="4">
    <source>
        <dbReference type="ARBA" id="ARBA00022723"/>
    </source>
</evidence>
<feature type="region of interest" description="Disordered" evidence="9">
    <location>
        <begin position="642"/>
        <end position="707"/>
    </location>
</feature>
<feature type="domain" description="Poly(A) polymerase central" evidence="12">
    <location>
        <begin position="845"/>
        <end position="914"/>
    </location>
</feature>
<feature type="domain" description="MJ1316 RNA cyclic group end recognition" evidence="11">
    <location>
        <begin position="1"/>
        <end position="65"/>
    </location>
</feature>
<dbReference type="InterPro" id="IPR007012">
    <property type="entry name" value="PolA_pol_cen_dom"/>
</dbReference>
<dbReference type="InterPro" id="IPR036691">
    <property type="entry name" value="Endo/exonu/phosph_ase_sf"/>
</dbReference>
<evidence type="ECO:0000259" key="12">
    <source>
        <dbReference type="Pfam" id="PF04928"/>
    </source>
</evidence>
<feature type="domain" description="Endonuclease/exonuclease/phosphatase" evidence="10">
    <location>
        <begin position="123"/>
        <end position="354"/>
    </location>
</feature>
<dbReference type="Pfam" id="PF13563">
    <property type="entry name" value="2_5_RNA_ligase2"/>
    <property type="match status" value="1"/>
</dbReference>
<protein>
    <submittedName>
        <fullName evidence="13">Metal-dependent hydrolase, endonuclease/exonuclease/phosphatase family</fullName>
    </submittedName>
</protein>
<keyword evidence="6 13" id="KW-0378">Hydrolase</keyword>
<dbReference type="GO" id="GO:1990817">
    <property type="term" value="F:poly(A) RNA polymerase activity"/>
    <property type="evidence" value="ECO:0007669"/>
    <property type="project" value="InterPro"/>
</dbReference>
<dbReference type="CDD" id="cd09080">
    <property type="entry name" value="TDP2"/>
    <property type="match status" value="1"/>
</dbReference>
<dbReference type="AlphaFoldDB" id="A0A1H8FWP2"/>
<evidence type="ECO:0000313" key="13">
    <source>
        <dbReference type="EMBL" id="SEN35954.1"/>
    </source>
</evidence>
<organism evidence="13 14">
    <name type="scientific">Nonomuraea pusilla</name>
    <dbReference type="NCBI Taxonomy" id="46177"/>
    <lineage>
        <taxon>Bacteria</taxon>
        <taxon>Bacillati</taxon>
        <taxon>Actinomycetota</taxon>
        <taxon>Actinomycetes</taxon>
        <taxon>Streptosporangiales</taxon>
        <taxon>Streptosporangiaceae</taxon>
        <taxon>Nonomuraea</taxon>
    </lineage>
</organism>
<sequence>MRTSEEIYHRVRWDPRFDPSRFVLGVGQRGAGPKRVPLPAFVPGGDIPWHRILFVEADGELVWDRATGLDRLDSCDAGRVRDPRRLRAPFFTARTPHAWDPAAGWRPATGQGAGTAGGRVRVLTWNTLWDRYDGDRIDTARRRPLLLEALQRADADVVALQEVEPALLSMLLAAPWVRDRYTVAADPGGEDVDDCGLLLLSRLPVTEAAWHRLGPHKAVAAVVVHTGAGPLVVATTHLTSDHAEDGADRRRAELARIGEGLAGIDGDVLLAGDFNDGTGTPSAALGLRDAWTEARGADDTPTFDPRVNPLAAISSLSGRAARLDRILLRGRPRTLSATLHGDTPAAGGLYVSDHYGVEAVLDIPGDEPAAVRHVTADEQPGIPKPPDPDPAGILNTPGHDPAGIVDVAGREPTDALDVTGREPGGIPDITGREPDGHQDLARREPGGFPDMTGHEPGGFPDMLRREPGDVLEVSPTARTAVAWIPPADLWPPIQAVRRRHDPRVDRWPPHVNLLFGFVPESAFESAAPLLAAAAAEVQPFTARLEGVRSFRHRDDTTFWLDPAAADPEPWARLRRALERRFPRCTGRAEGFTPHLTLGRTGDPHRLSVQVGPMTARVGELVLLSRRGDEPMRPRAVITLGTGDLRWIPDPPLPSTSPTESPALDSAETDPDGQKTTRHGWTAAPDGRARGVVADAPQAEPRGQEAGGWEARRVEEIVRLLGEGLRPGIVHVVGSRRTGCALPGADLDLVAVLPGEADLAEVRARVRATLPDAVRLRPVIGARVPGLRMHVAGLDVDLAVVSSGPLPPGQAVDRRTELGPAAAVALSAVSDADAVRAAVGRDHARFAALARRVKAWARARGLDAAPLGGLPGLAWAVLAARTVRDGRDLPDADLLGLFFSTWAAWDWRDPITLTPSPPPSTAAPSNPAPPHLPPSIPAQSEPATPVLPPSDLPPSVLPLEPAPMTVLTPTGPVRNCARQVSPGRLDLLTQELYRAWELIDGGDVSALLAPPPLHRRHAAWAVVTVRADLPEQPGRPGRPERRGRSEWLEEFDATLGRVRGRMLELLAVLDEAGSPDAHAWPRPLTTGPATAGRAAAAPSVAGPSNSGPQSVRYVVGLGRTPPDPARLAVIAAAWTRGLPGVTVEWAEGGAVRTLT</sequence>
<name>A0A1H8FWP2_9ACTN</name>
<feature type="compositionally biased region" description="Low complexity" evidence="9">
    <location>
        <begin position="1084"/>
        <end position="1107"/>
    </location>
</feature>
<evidence type="ECO:0000256" key="6">
    <source>
        <dbReference type="ARBA" id="ARBA00022801"/>
    </source>
</evidence>
<dbReference type="Gene3D" id="3.30.460.10">
    <property type="entry name" value="Beta Polymerase, domain 2"/>
    <property type="match status" value="1"/>
</dbReference>
<feature type="compositionally biased region" description="Pro residues" evidence="9">
    <location>
        <begin position="944"/>
        <end position="955"/>
    </location>
</feature>
<evidence type="ECO:0000256" key="8">
    <source>
        <dbReference type="ARBA" id="ARBA00023204"/>
    </source>
</evidence>
<keyword evidence="7" id="KW-0460">Magnesium</keyword>
<keyword evidence="13" id="KW-0255">Endonuclease</keyword>
<evidence type="ECO:0000259" key="10">
    <source>
        <dbReference type="Pfam" id="PF03372"/>
    </source>
</evidence>
<dbReference type="GO" id="GO:0005737">
    <property type="term" value="C:cytoplasm"/>
    <property type="evidence" value="ECO:0007669"/>
    <property type="project" value="TreeGrafter"/>
</dbReference>
<comment type="cofactor">
    <cofactor evidence="1">
        <name>Mn(2+)</name>
        <dbReference type="ChEBI" id="CHEBI:29035"/>
    </cofactor>
</comment>
<feature type="compositionally biased region" description="Pro residues" evidence="9">
    <location>
        <begin position="914"/>
        <end position="935"/>
    </location>
</feature>
<evidence type="ECO:0000313" key="14">
    <source>
        <dbReference type="Proteomes" id="UP000198953"/>
    </source>
</evidence>
<dbReference type="SUPFAM" id="SSF55144">
    <property type="entry name" value="LigT-like"/>
    <property type="match status" value="1"/>
</dbReference>
<dbReference type="PANTHER" id="PTHR15822:SF4">
    <property type="entry name" value="TYROSYL-DNA PHOSPHODIESTERASE 2"/>
    <property type="match status" value="1"/>
</dbReference>
<dbReference type="InterPro" id="IPR009097">
    <property type="entry name" value="Cyclic_Pdiesterase"/>
</dbReference>
<dbReference type="GO" id="GO:0003697">
    <property type="term" value="F:single-stranded DNA binding"/>
    <property type="evidence" value="ECO:0007669"/>
    <property type="project" value="TreeGrafter"/>
</dbReference>